<dbReference type="GO" id="GO:0003677">
    <property type="term" value="F:DNA binding"/>
    <property type="evidence" value="ECO:0007669"/>
    <property type="project" value="UniProtKB-KW"/>
</dbReference>
<dbReference type="InterPro" id="IPR016032">
    <property type="entry name" value="Sig_transdc_resp-reg_C-effctor"/>
</dbReference>
<dbReference type="InterPro" id="IPR001789">
    <property type="entry name" value="Sig_transdc_resp-reg_receiver"/>
</dbReference>
<evidence type="ECO:0000256" key="1">
    <source>
        <dbReference type="ARBA" id="ARBA00022553"/>
    </source>
</evidence>
<dbReference type="CDD" id="cd17535">
    <property type="entry name" value="REC_NarL-like"/>
    <property type="match status" value="1"/>
</dbReference>
<evidence type="ECO:0000313" key="6">
    <source>
        <dbReference type="EMBL" id="GGC36668.1"/>
    </source>
</evidence>
<dbReference type="InterPro" id="IPR036388">
    <property type="entry name" value="WH-like_DNA-bd_sf"/>
</dbReference>
<dbReference type="SUPFAM" id="SSF52172">
    <property type="entry name" value="CheY-like"/>
    <property type="match status" value="1"/>
</dbReference>
<feature type="domain" description="Response regulatory" evidence="5">
    <location>
        <begin position="3"/>
        <end position="119"/>
    </location>
</feature>
<sequence>MTSIFITDDHPLVLEGLKNILAEANTLQVAGCFANAATTLEAIKETFPDVLLLDINLPDANGIELVQKVKSLSPNTRIIALSVHNEYAVINSMFNEGADGYIQKNALGDEIIEGIKTVLEGRRFLCSQSAAIMCQKDKDGLQNVPKVTRREKEILQQAAKGLTTQQIADVLFISPHTVESHRKNLMEKFEVKNLASAIKLATEYGLIRE</sequence>
<evidence type="ECO:0000313" key="7">
    <source>
        <dbReference type="Proteomes" id="UP000597338"/>
    </source>
</evidence>
<protein>
    <submittedName>
        <fullName evidence="6">DNA-binding response regulator</fullName>
    </submittedName>
</protein>
<keyword evidence="7" id="KW-1185">Reference proteome</keyword>
<dbReference type="InterPro" id="IPR011006">
    <property type="entry name" value="CheY-like_superfamily"/>
</dbReference>
<gene>
    <name evidence="6" type="ORF">GCM10011386_30990</name>
</gene>
<dbReference type="PROSITE" id="PS50043">
    <property type="entry name" value="HTH_LUXR_2"/>
    <property type="match status" value="1"/>
</dbReference>
<comment type="caution">
    <text evidence="6">The sequence shown here is derived from an EMBL/GenBank/DDBJ whole genome shotgun (WGS) entry which is preliminary data.</text>
</comment>
<evidence type="ECO:0000256" key="2">
    <source>
        <dbReference type="ARBA" id="ARBA00023125"/>
    </source>
</evidence>
<name>A0ABQ1M8S4_9SPHI</name>
<dbReference type="PANTHER" id="PTHR43214:SF43">
    <property type="entry name" value="TWO-COMPONENT RESPONSE REGULATOR"/>
    <property type="match status" value="1"/>
</dbReference>
<evidence type="ECO:0000259" key="4">
    <source>
        <dbReference type="PROSITE" id="PS50043"/>
    </source>
</evidence>
<dbReference type="Gene3D" id="3.40.50.2300">
    <property type="match status" value="1"/>
</dbReference>
<dbReference type="PROSITE" id="PS50110">
    <property type="entry name" value="RESPONSE_REGULATORY"/>
    <property type="match status" value="1"/>
</dbReference>
<dbReference type="InterPro" id="IPR058245">
    <property type="entry name" value="NreC/VraR/RcsB-like_REC"/>
</dbReference>
<dbReference type="InterPro" id="IPR000792">
    <property type="entry name" value="Tscrpt_reg_LuxR_C"/>
</dbReference>
<dbReference type="SUPFAM" id="SSF46894">
    <property type="entry name" value="C-terminal effector domain of the bipartite response regulators"/>
    <property type="match status" value="1"/>
</dbReference>
<dbReference type="InterPro" id="IPR039420">
    <property type="entry name" value="WalR-like"/>
</dbReference>
<dbReference type="Pfam" id="PF00196">
    <property type="entry name" value="GerE"/>
    <property type="match status" value="1"/>
</dbReference>
<dbReference type="SMART" id="SM00448">
    <property type="entry name" value="REC"/>
    <property type="match status" value="1"/>
</dbReference>
<dbReference type="SMART" id="SM00421">
    <property type="entry name" value="HTH_LUXR"/>
    <property type="match status" value="1"/>
</dbReference>
<reference evidence="7" key="1">
    <citation type="journal article" date="2019" name="Int. J. Syst. Evol. Microbiol.">
        <title>The Global Catalogue of Microorganisms (GCM) 10K type strain sequencing project: providing services to taxonomists for standard genome sequencing and annotation.</title>
        <authorList>
            <consortium name="The Broad Institute Genomics Platform"/>
            <consortium name="The Broad Institute Genome Sequencing Center for Infectious Disease"/>
            <person name="Wu L."/>
            <person name="Ma J."/>
        </authorList>
    </citation>
    <scope>NUCLEOTIDE SEQUENCE [LARGE SCALE GENOMIC DNA]</scope>
    <source>
        <strain evidence="7">CGMCC 1.15342</strain>
    </source>
</reference>
<dbReference type="Gene3D" id="1.10.10.10">
    <property type="entry name" value="Winged helix-like DNA-binding domain superfamily/Winged helix DNA-binding domain"/>
    <property type="match status" value="1"/>
</dbReference>
<dbReference type="PRINTS" id="PR00038">
    <property type="entry name" value="HTHLUXR"/>
</dbReference>
<dbReference type="CDD" id="cd06170">
    <property type="entry name" value="LuxR_C_like"/>
    <property type="match status" value="1"/>
</dbReference>
<dbReference type="RefSeq" id="WP_188752295.1">
    <property type="nucleotide sequence ID" value="NZ_BMIK01000011.1"/>
</dbReference>
<dbReference type="Proteomes" id="UP000597338">
    <property type="component" value="Unassembled WGS sequence"/>
</dbReference>
<keyword evidence="2 6" id="KW-0238">DNA-binding</keyword>
<feature type="modified residue" description="4-aspartylphosphate" evidence="3">
    <location>
        <position position="54"/>
    </location>
</feature>
<proteinExistence type="predicted"/>
<keyword evidence="1 3" id="KW-0597">Phosphoprotein</keyword>
<dbReference type="Pfam" id="PF00072">
    <property type="entry name" value="Response_reg"/>
    <property type="match status" value="1"/>
</dbReference>
<evidence type="ECO:0000256" key="3">
    <source>
        <dbReference type="PROSITE-ProRule" id="PRU00169"/>
    </source>
</evidence>
<evidence type="ECO:0000259" key="5">
    <source>
        <dbReference type="PROSITE" id="PS50110"/>
    </source>
</evidence>
<organism evidence="6 7">
    <name type="scientific">Parapedobacter defluvii</name>
    <dbReference type="NCBI Taxonomy" id="2045106"/>
    <lineage>
        <taxon>Bacteria</taxon>
        <taxon>Pseudomonadati</taxon>
        <taxon>Bacteroidota</taxon>
        <taxon>Sphingobacteriia</taxon>
        <taxon>Sphingobacteriales</taxon>
        <taxon>Sphingobacteriaceae</taxon>
        <taxon>Parapedobacter</taxon>
    </lineage>
</organism>
<accession>A0ABQ1M8S4</accession>
<dbReference type="PANTHER" id="PTHR43214">
    <property type="entry name" value="TWO-COMPONENT RESPONSE REGULATOR"/>
    <property type="match status" value="1"/>
</dbReference>
<dbReference type="PROSITE" id="PS00622">
    <property type="entry name" value="HTH_LUXR_1"/>
    <property type="match status" value="1"/>
</dbReference>
<feature type="domain" description="HTH luxR-type" evidence="4">
    <location>
        <begin position="140"/>
        <end position="205"/>
    </location>
</feature>
<dbReference type="EMBL" id="BMIK01000011">
    <property type="protein sequence ID" value="GGC36668.1"/>
    <property type="molecule type" value="Genomic_DNA"/>
</dbReference>